<dbReference type="Proteomes" id="UP000026961">
    <property type="component" value="Chromosome 3"/>
</dbReference>
<evidence type="ECO:0000313" key="1">
    <source>
        <dbReference type="EnsemblPlants" id="OGLUM03G13490.1"/>
    </source>
</evidence>
<organism evidence="1">
    <name type="scientific">Oryza glumipatula</name>
    <dbReference type="NCBI Taxonomy" id="40148"/>
    <lineage>
        <taxon>Eukaryota</taxon>
        <taxon>Viridiplantae</taxon>
        <taxon>Streptophyta</taxon>
        <taxon>Embryophyta</taxon>
        <taxon>Tracheophyta</taxon>
        <taxon>Spermatophyta</taxon>
        <taxon>Magnoliopsida</taxon>
        <taxon>Liliopsida</taxon>
        <taxon>Poales</taxon>
        <taxon>Poaceae</taxon>
        <taxon>BOP clade</taxon>
        <taxon>Oryzoideae</taxon>
        <taxon>Oryzeae</taxon>
        <taxon>Oryzinae</taxon>
        <taxon>Oryza</taxon>
    </lineage>
</organism>
<reference evidence="1" key="1">
    <citation type="submission" date="2015-04" db="UniProtKB">
        <authorList>
            <consortium name="EnsemblPlants"/>
        </authorList>
    </citation>
    <scope>IDENTIFICATION</scope>
</reference>
<accession>A0A0D9Z5S0</accession>
<sequence length="175" mass="20061">MAADELTIRFEVLLRFLESTYVTFKERAYKREQPTSFYSLWWQTMECFIVQQSSSYQRVKCCKAKEVWRENKDGGEVQCNGLLYRCRQSNSISAITSLRSPTPAEALPDDIRLDDKALLEKDFLEEGQLDVSLFDELLPNGDFLSSGLTDDKRFADKLRADGDNLSNGLSEESCL</sequence>
<dbReference type="HOGENOM" id="CLU_132902_0_0_1"/>
<evidence type="ECO:0000313" key="2">
    <source>
        <dbReference type="Proteomes" id="UP000026961"/>
    </source>
</evidence>
<proteinExistence type="predicted"/>
<dbReference type="EnsemblPlants" id="OGLUM03G13490.1">
    <property type="protein sequence ID" value="OGLUM03G13490.1"/>
    <property type="gene ID" value="OGLUM03G13490"/>
</dbReference>
<keyword evidence="2" id="KW-1185">Reference proteome</keyword>
<protein>
    <submittedName>
        <fullName evidence="1">Uncharacterized protein</fullName>
    </submittedName>
</protein>
<dbReference type="AlphaFoldDB" id="A0A0D9Z5S0"/>
<name>A0A0D9Z5S0_9ORYZ</name>
<dbReference type="Gramene" id="OGLUM03G13490.1">
    <property type="protein sequence ID" value="OGLUM03G13490.1"/>
    <property type="gene ID" value="OGLUM03G13490"/>
</dbReference>
<reference evidence="1" key="2">
    <citation type="submission" date="2018-05" db="EMBL/GenBank/DDBJ databases">
        <title>OgluRS3 (Oryza glumaepatula Reference Sequence Version 3).</title>
        <authorList>
            <person name="Zhang J."/>
            <person name="Kudrna D."/>
            <person name="Lee S."/>
            <person name="Talag J."/>
            <person name="Welchert J."/>
            <person name="Wing R.A."/>
        </authorList>
    </citation>
    <scope>NUCLEOTIDE SEQUENCE [LARGE SCALE GENOMIC DNA]</scope>
</reference>